<evidence type="ECO:0000313" key="4">
    <source>
        <dbReference type="Proteomes" id="UP000282551"/>
    </source>
</evidence>
<name>A0A3S4TR85_MYCCI</name>
<evidence type="ECO:0000256" key="1">
    <source>
        <dbReference type="SAM" id="MobiDB-lite"/>
    </source>
</evidence>
<dbReference type="OrthoDB" id="3797035at2"/>
<organism evidence="3 4">
    <name type="scientific">Mycolicibacterium chitae</name>
    <name type="common">Mycobacterium chitae</name>
    <dbReference type="NCBI Taxonomy" id="1792"/>
    <lineage>
        <taxon>Bacteria</taxon>
        <taxon>Bacillati</taxon>
        <taxon>Actinomycetota</taxon>
        <taxon>Actinomycetes</taxon>
        <taxon>Mycobacteriales</taxon>
        <taxon>Mycobacteriaceae</taxon>
        <taxon>Mycolicibacterium</taxon>
    </lineage>
</organism>
<feature type="transmembrane region" description="Helical" evidence="2">
    <location>
        <begin position="732"/>
        <end position="753"/>
    </location>
</feature>
<protein>
    <submittedName>
        <fullName evidence="3">Putative secreted protein</fullName>
    </submittedName>
</protein>
<dbReference type="Proteomes" id="UP000282551">
    <property type="component" value="Chromosome"/>
</dbReference>
<reference evidence="3 4" key="1">
    <citation type="submission" date="2018-12" db="EMBL/GenBank/DDBJ databases">
        <authorList>
            <consortium name="Pathogen Informatics"/>
        </authorList>
    </citation>
    <scope>NUCLEOTIDE SEQUENCE [LARGE SCALE GENOMIC DNA]</scope>
    <source>
        <strain evidence="3 4">NCTC10485</strain>
    </source>
</reference>
<keyword evidence="2" id="KW-1133">Transmembrane helix</keyword>
<feature type="compositionally biased region" description="Basic and acidic residues" evidence="1">
    <location>
        <begin position="768"/>
        <end position="786"/>
    </location>
</feature>
<gene>
    <name evidence="3" type="ORF">NCTC10485_05204</name>
</gene>
<sequence>MTVPRRPSIVAPRIVTLLAILAMLLVPAVLPQAAAQPGDESGSAPFVVISIDSVDPNVVTTASNPTVTVTGTVSNVGDRTVRDVVARLEHAPAVSSAAALRTSLTGGTAQFSAVGGFVTLTDQLDRGQRTPFRFSYPLRSDTDPSLRVTEPGVYPLLVNVNGTPDYGAPARLDDARFLLPVLGVPREDDADGAPTVGALGLDGVIPPDTRRPVATTMLWPLADRPRLAPGVPGGTAPVRLMDDELATSLAPGGRLDTLLGAAEFATSEPVDPEGEVSRALCLAVDPDLLVTVNAMTGGYVVADASDGLGAASHPGTGQTAAIGWLDRLRALAARMCVVATPYAQADLDALQRVNDPGLSHFTTVAAADLVDQLLGVQSVRGATLVGDGPLTRRVVDLLGAQGNTVAIAAADATADDGPDLAVRRVSPQVVAAPTDPTVGAALAAAGRAPVAPNYLDDSLAVPLRDGSHTARRQDALGAMLWRTLDPENEPRSQILMPPLKWNLDPDDAQAILTTLATTIRAGLATAAPLPAVIAGAAAAPPPADPDAVAAVAPQTRFDDGVVNTIAGQVGRLWGLTAALTTNEQTGLTGLQYTAPLREDMLRALSQAERPAVRNELAEQRLAVVGRTVADLFGAVTIVNPGGSYTLATERSPLPLALRNDLAVPIRVRLVVDAPPGMSVTDIGEQELPPGYLPIHIPVEVHFSQRVAVDVALRTPDGLTLGEPVRLSVHSNAYGKVLFFITLAAAAVLITLTARRLWHRFRGQPDPADLDRPESSDRPEPRDRPESSDPEPAPVEPPR</sequence>
<evidence type="ECO:0000256" key="2">
    <source>
        <dbReference type="SAM" id="Phobius"/>
    </source>
</evidence>
<dbReference type="RefSeq" id="WP_126336559.1">
    <property type="nucleotide sequence ID" value="NZ_AP022604.1"/>
</dbReference>
<dbReference type="EMBL" id="LR134355">
    <property type="protein sequence ID" value="VEG50883.1"/>
    <property type="molecule type" value="Genomic_DNA"/>
</dbReference>
<evidence type="ECO:0000313" key="3">
    <source>
        <dbReference type="EMBL" id="VEG50883.1"/>
    </source>
</evidence>
<keyword evidence="2" id="KW-0472">Membrane</keyword>
<dbReference type="AlphaFoldDB" id="A0A3S4TR85"/>
<keyword evidence="4" id="KW-1185">Reference proteome</keyword>
<feature type="region of interest" description="Disordered" evidence="1">
    <location>
        <begin position="761"/>
        <end position="798"/>
    </location>
</feature>
<accession>A0A3S4TR85</accession>
<keyword evidence="2" id="KW-0812">Transmembrane</keyword>
<proteinExistence type="predicted"/>